<reference evidence="2" key="1">
    <citation type="journal article" date="2023" name="Mol. Phylogenet. Evol.">
        <title>Genome-scale phylogeny and comparative genomics of the fungal order Sordariales.</title>
        <authorList>
            <person name="Hensen N."/>
            <person name="Bonometti L."/>
            <person name="Westerberg I."/>
            <person name="Brannstrom I.O."/>
            <person name="Guillou S."/>
            <person name="Cros-Aarteil S."/>
            <person name="Calhoun S."/>
            <person name="Haridas S."/>
            <person name="Kuo A."/>
            <person name="Mondo S."/>
            <person name="Pangilinan J."/>
            <person name="Riley R."/>
            <person name="LaButti K."/>
            <person name="Andreopoulos B."/>
            <person name="Lipzen A."/>
            <person name="Chen C."/>
            <person name="Yan M."/>
            <person name="Daum C."/>
            <person name="Ng V."/>
            <person name="Clum A."/>
            <person name="Steindorff A."/>
            <person name="Ohm R.A."/>
            <person name="Martin F."/>
            <person name="Silar P."/>
            <person name="Natvig D.O."/>
            <person name="Lalanne C."/>
            <person name="Gautier V."/>
            <person name="Ament-Velasquez S.L."/>
            <person name="Kruys A."/>
            <person name="Hutchinson M.I."/>
            <person name="Powell A.J."/>
            <person name="Barry K."/>
            <person name="Miller A.N."/>
            <person name="Grigoriev I.V."/>
            <person name="Debuchy R."/>
            <person name="Gladieux P."/>
            <person name="Hiltunen Thoren M."/>
            <person name="Johannesson H."/>
        </authorList>
    </citation>
    <scope>NUCLEOTIDE SEQUENCE</scope>
    <source>
        <strain evidence="2">CBS 508.74</strain>
    </source>
</reference>
<accession>A0AAN6QKZ2</accession>
<proteinExistence type="predicted"/>
<evidence type="ECO:0000313" key="3">
    <source>
        <dbReference type="Proteomes" id="UP001302812"/>
    </source>
</evidence>
<organism evidence="2 3">
    <name type="scientific">Canariomyces notabilis</name>
    <dbReference type="NCBI Taxonomy" id="2074819"/>
    <lineage>
        <taxon>Eukaryota</taxon>
        <taxon>Fungi</taxon>
        <taxon>Dikarya</taxon>
        <taxon>Ascomycota</taxon>
        <taxon>Pezizomycotina</taxon>
        <taxon>Sordariomycetes</taxon>
        <taxon>Sordariomycetidae</taxon>
        <taxon>Sordariales</taxon>
        <taxon>Chaetomiaceae</taxon>
        <taxon>Canariomyces</taxon>
    </lineage>
</organism>
<dbReference type="Proteomes" id="UP001302812">
    <property type="component" value="Unassembled WGS sequence"/>
</dbReference>
<name>A0AAN6QKZ2_9PEZI</name>
<keyword evidence="3" id="KW-1185">Reference proteome</keyword>
<dbReference type="RefSeq" id="XP_064667854.1">
    <property type="nucleotide sequence ID" value="XM_064809132.1"/>
</dbReference>
<sequence>MLQGAICNEQSAWPTSHHFPRRHLIRDRPPPFICSQFMHSPAFGNLTMWDAIGALQSWFGRSMPTCRLQNQLHLSPGVLVLYRRNCRLGTLLIVPVVFCPVLVPDRHRLRNGQKRRRRGEAGVPPRSVGGASKALPIRGTGCVQYQLEWSA</sequence>
<evidence type="ECO:0000256" key="1">
    <source>
        <dbReference type="SAM" id="MobiDB-lite"/>
    </source>
</evidence>
<dbReference type="GeneID" id="89933255"/>
<protein>
    <submittedName>
        <fullName evidence="2">Uncharacterized protein</fullName>
    </submittedName>
</protein>
<dbReference type="AlphaFoldDB" id="A0AAN6QKZ2"/>
<comment type="caution">
    <text evidence="2">The sequence shown here is derived from an EMBL/GenBank/DDBJ whole genome shotgun (WGS) entry which is preliminary data.</text>
</comment>
<evidence type="ECO:0000313" key="2">
    <source>
        <dbReference type="EMBL" id="KAK4110284.1"/>
    </source>
</evidence>
<reference evidence="2" key="2">
    <citation type="submission" date="2023-05" db="EMBL/GenBank/DDBJ databases">
        <authorList>
            <consortium name="Lawrence Berkeley National Laboratory"/>
            <person name="Steindorff A."/>
            <person name="Hensen N."/>
            <person name="Bonometti L."/>
            <person name="Westerberg I."/>
            <person name="Brannstrom I.O."/>
            <person name="Guillou S."/>
            <person name="Cros-Aarteil S."/>
            <person name="Calhoun S."/>
            <person name="Haridas S."/>
            <person name="Kuo A."/>
            <person name="Mondo S."/>
            <person name="Pangilinan J."/>
            <person name="Riley R."/>
            <person name="Labutti K."/>
            <person name="Andreopoulos B."/>
            <person name="Lipzen A."/>
            <person name="Chen C."/>
            <person name="Yanf M."/>
            <person name="Daum C."/>
            <person name="Ng V."/>
            <person name="Clum A."/>
            <person name="Ohm R."/>
            <person name="Martin F."/>
            <person name="Silar P."/>
            <person name="Natvig D."/>
            <person name="Lalanne C."/>
            <person name="Gautier V."/>
            <person name="Ament-Velasquez S.L."/>
            <person name="Kruys A."/>
            <person name="Hutchinson M.I."/>
            <person name="Powell A.J."/>
            <person name="Barry K."/>
            <person name="Miller A.N."/>
            <person name="Grigoriev I.V."/>
            <person name="Debuchy R."/>
            <person name="Gladieux P."/>
            <person name="Thoren M.H."/>
            <person name="Johannesson H."/>
        </authorList>
    </citation>
    <scope>NUCLEOTIDE SEQUENCE</scope>
    <source>
        <strain evidence="2">CBS 508.74</strain>
    </source>
</reference>
<dbReference type="EMBL" id="MU853351">
    <property type="protein sequence ID" value="KAK4110284.1"/>
    <property type="molecule type" value="Genomic_DNA"/>
</dbReference>
<feature type="region of interest" description="Disordered" evidence="1">
    <location>
        <begin position="112"/>
        <end position="135"/>
    </location>
</feature>
<gene>
    <name evidence="2" type="ORF">N656DRAFT_286869</name>
</gene>